<dbReference type="Gene3D" id="3.40.47.10">
    <property type="match status" value="1"/>
</dbReference>
<dbReference type="Pfam" id="PF00109">
    <property type="entry name" value="ketoacyl-synt"/>
    <property type="match status" value="1"/>
</dbReference>
<feature type="compositionally biased region" description="Gly residues" evidence="1">
    <location>
        <begin position="58"/>
        <end position="71"/>
    </location>
</feature>
<accession>A0A918DQW1</accession>
<name>A0A918DQW1_9ACTN</name>
<feature type="region of interest" description="Disordered" evidence="1">
    <location>
        <begin position="1"/>
        <end position="86"/>
    </location>
</feature>
<organism evidence="3 4">
    <name type="scientific">Wenjunlia tyrosinilytica</name>
    <dbReference type="NCBI Taxonomy" id="1544741"/>
    <lineage>
        <taxon>Bacteria</taxon>
        <taxon>Bacillati</taxon>
        <taxon>Actinomycetota</taxon>
        <taxon>Actinomycetes</taxon>
        <taxon>Kitasatosporales</taxon>
        <taxon>Streptomycetaceae</taxon>
        <taxon>Wenjunlia</taxon>
    </lineage>
</organism>
<feature type="domain" description="Beta-ketoacyl synthase-like N-terminal" evidence="2">
    <location>
        <begin position="97"/>
        <end position="241"/>
    </location>
</feature>
<gene>
    <name evidence="3" type="ORF">GCM10012280_00750</name>
</gene>
<reference evidence="3" key="1">
    <citation type="journal article" date="2014" name="Int. J. Syst. Evol. Microbiol.">
        <title>Complete genome sequence of Corynebacterium casei LMG S-19264T (=DSM 44701T), isolated from a smear-ripened cheese.</title>
        <authorList>
            <consortium name="US DOE Joint Genome Institute (JGI-PGF)"/>
            <person name="Walter F."/>
            <person name="Albersmeier A."/>
            <person name="Kalinowski J."/>
            <person name="Ruckert C."/>
        </authorList>
    </citation>
    <scope>NUCLEOTIDE SEQUENCE</scope>
    <source>
        <strain evidence="3">CGMCC 4.7201</strain>
    </source>
</reference>
<feature type="compositionally biased region" description="Low complexity" evidence="1">
    <location>
        <begin position="17"/>
        <end position="32"/>
    </location>
</feature>
<reference evidence="3" key="2">
    <citation type="submission" date="2020-09" db="EMBL/GenBank/DDBJ databases">
        <authorList>
            <person name="Sun Q."/>
            <person name="Zhou Y."/>
        </authorList>
    </citation>
    <scope>NUCLEOTIDE SEQUENCE</scope>
    <source>
        <strain evidence="3">CGMCC 4.7201</strain>
    </source>
</reference>
<dbReference type="Proteomes" id="UP000641932">
    <property type="component" value="Unassembled WGS sequence"/>
</dbReference>
<dbReference type="AlphaFoldDB" id="A0A918DQW1"/>
<keyword evidence="4" id="KW-1185">Reference proteome</keyword>
<dbReference type="InterPro" id="IPR016039">
    <property type="entry name" value="Thiolase-like"/>
</dbReference>
<dbReference type="RefSeq" id="WP_189129396.1">
    <property type="nucleotide sequence ID" value="NZ_BMMS01000001.1"/>
</dbReference>
<comment type="caution">
    <text evidence="3">The sequence shown here is derived from an EMBL/GenBank/DDBJ whole genome shotgun (WGS) entry which is preliminary data.</text>
</comment>
<evidence type="ECO:0000313" key="3">
    <source>
        <dbReference type="EMBL" id="GGO79976.1"/>
    </source>
</evidence>
<sequence length="369" mass="36850">MNISVTGIGLVAPGVRGPADLTGPAATAAGTQRPGGTGTGGTGTGGTGSEGRGKDRTGPGGTGPGGTGSGRTGTDTTGTGGPDWFDPVPYLGRRGWKYLTPATRYLLAAANEAAGTRHGDKPPHGHDAARFGVCTGTHHSIAAMHARLDRTIREEGSSGLSPAELPGFSVNMPASQLAISMQCRAFSVTLTNPVVAGLDAVLFALNALRRGRADRVLATATEDTAPGSDTLGGAAALLLERGDRDADPAPGEVTGGTSRFITRDPAGAWRPESLRAAAEKVAGLGAGEQVLRYAFCGPDSTASVDEAVREAFSARGPALKDTASAGADARFGAVSGLLQLAGLLNDPGPGLVVAVSDDGHLAAVTVRGS</sequence>
<proteinExistence type="predicted"/>
<dbReference type="SUPFAM" id="SSF53901">
    <property type="entry name" value="Thiolase-like"/>
    <property type="match status" value="1"/>
</dbReference>
<protein>
    <recommendedName>
        <fullName evidence="2">Beta-ketoacyl synthase-like N-terminal domain-containing protein</fullName>
    </recommendedName>
</protein>
<dbReference type="EMBL" id="BMMS01000001">
    <property type="protein sequence ID" value="GGO79976.1"/>
    <property type="molecule type" value="Genomic_DNA"/>
</dbReference>
<dbReference type="InterPro" id="IPR014030">
    <property type="entry name" value="Ketoacyl_synth_N"/>
</dbReference>
<evidence type="ECO:0000256" key="1">
    <source>
        <dbReference type="SAM" id="MobiDB-lite"/>
    </source>
</evidence>
<dbReference type="GO" id="GO:0016747">
    <property type="term" value="F:acyltransferase activity, transferring groups other than amino-acyl groups"/>
    <property type="evidence" value="ECO:0007669"/>
    <property type="project" value="UniProtKB-ARBA"/>
</dbReference>
<feature type="compositionally biased region" description="Gly residues" evidence="1">
    <location>
        <begin position="33"/>
        <end position="50"/>
    </location>
</feature>
<evidence type="ECO:0000313" key="4">
    <source>
        <dbReference type="Proteomes" id="UP000641932"/>
    </source>
</evidence>
<feature type="region of interest" description="Disordered" evidence="1">
    <location>
        <begin position="244"/>
        <end position="264"/>
    </location>
</feature>
<evidence type="ECO:0000259" key="2">
    <source>
        <dbReference type="Pfam" id="PF00109"/>
    </source>
</evidence>